<dbReference type="Pfam" id="PF01915">
    <property type="entry name" value="Glyco_hydro_3_C"/>
    <property type="match status" value="1"/>
</dbReference>
<dbReference type="GO" id="GO:0031222">
    <property type="term" value="P:arabinan catabolic process"/>
    <property type="evidence" value="ECO:0007669"/>
    <property type="project" value="TreeGrafter"/>
</dbReference>
<dbReference type="InterPro" id="IPR044993">
    <property type="entry name" value="BXL"/>
</dbReference>
<evidence type="ECO:0000256" key="9">
    <source>
        <dbReference type="ARBA" id="ARBA00023326"/>
    </source>
</evidence>
<dbReference type="GO" id="GO:0009044">
    <property type="term" value="F:xylan 1,4-beta-xylosidase activity"/>
    <property type="evidence" value="ECO:0007669"/>
    <property type="project" value="UniProtKB-EC"/>
</dbReference>
<dbReference type="EMBL" id="QWIM01000020">
    <property type="protein sequence ID" value="RMY41698.1"/>
    <property type="molecule type" value="Genomic_DNA"/>
</dbReference>
<evidence type="ECO:0000313" key="15">
    <source>
        <dbReference type="EMBL" id="RMY41698.1"/>
    </source>
</evidence>
<dbReference type="Gene3D" id="2.60.40.10">
    <property type="entry name" value="Immunoglobulins"/>
    <property type="match status" value="1"/>
</dbReference>
<feature type="domain" description="Fibronectin type III-like" evidence="13">
    <location>
        <begin position="674"/>
        <end position="744"/>
    </location>
</feature>
<dbReference type="Gene3D" id="3.40.50.1700">
    <property type="entry name" value="Glycoside hydrolase family 3 C-terminal domain"/>
    <property type="match status" value="1"/>
</dbReference>
<dbReference type="SUPFAM" id="SSF52279">
    <property type="entry name" value="Beta-D-glucan exohydrolase, C-terminal domain"/>
    <property type="match status" value="1"/>
</dbReference>
<dbReference type="EC" id="3.2.1.37" evidence="11"/>
<reference evidence="16 17" key="1">
    <citation type="journal article" date="2018" name="BMC Genomics">
        <title>Genomic evidence for intraspecific hybridization in a clonal and extremely halotolerant yeast.</title>
        <authorList>
            <person name="Gostincar C."/>
            <person name="Stajich J.E."/>
            <person name="Zupancic J."/>
            <person name="Zalar P."/>
            <person name="Gunde-Cimerman N."/>
        </authorList>
    </citation>
    <scope>NUCLEOTIDE SEQUENCE [LARGE SCALE GENOMIC DNA]</scope>
    <source>
        <strain evidence="15 16">EXF-6651</strain>
        <strain evidence="14 17">EXF-6654</strain>
    </source>
</reference>
<evidence type="ECO:0000256" key="2">
    <source>
        <dbReference type="ARBA" id="ARBA00005336"/>
    </source>
</evidence>
<keyword evidence="8" id="KW-0326">Glycosidase</keyword>
<evidence type="ECO:0000256" key="1">
    <source>
        <dbReference type="ARBA" id="ARBA00004851"/>
    </source>
</evidence>
<proteinExistence type="inferred from homology"/>
<keyword evidence="5" id="KW-0378">Hydrolase</keyword>
<evidence type="ECO:0000259" key="13">
    <source>
        <dbReference type="SMART" id="SM01217"/>
    </source>
</evidence>
<keyword evidence="7" id="KW-0119">Carbohydrate metabolism</keyword>
<dbReference type="Pfam" id="PF00933">
    <property type="entry name" value="Glyco_hydro_3"/>
    <property type="match status" value="1"/>
</dbReference>
<evidence type="ECO:0000256" key="10">
    <source>
        <dbReference type="ARBA" id="ARBA00024574"/>
    </source>
</evidence>
<dbReference type="Proteomes" id="UP000282582">
    <property type="component" value="Unassembled WGS sequence"/>
</dbReference>
<dbReference type="GO" id="GO:0045493">
    <property type="term" value="P:xylan catabolic process"/>
    <property type="evidence" value="ECO:0007669"/>
    <property type="project" value="UniProtKB-UniPathway"/>
</dbReference>
<keyword evidence="6" id="KW-0325">Glycoprotein</keyword>
<dbReference type="AlphaFoldDB" id="A0A3M7BPE8"/>
<evidence type="ECO:0000313" key="16">
    <source>
        <dbReference type="Proteomes" id="UP000276864"/>
    </source>
</evidence>
<comment type="pathway">
    <text evidence="1">Glycan degradation; xylan degradation.</text>
</comment>
<protein>
    <recommendedName>
        <fullName evidence="11">xylan 1,4-beta-xylosidase</fullName>
        <ecNumber evidence="11">3.2.1.37</ecNumber>
    </recommendedName>
</protein>
<evidence type="ECO:0000256" key="3">
    <source>
        <dbReference type="ARBA" id="ARBA00022651"/>
    </source>
</evidence>
<dbReference type="GO" id="GO:0046556">
    <property type="term" value="F:alpha-L-arabinofuranosidase activity"/>
    <property type="evidence" value="ECO:0007669"/>
    <property type="project" value="TreeGrafter"/>
</dbReference>
<evidence type="ECO:0000256" key="5">
    <source>
        <dbReference type="ARBA" id="ARBA00022801"/>
    </source>
</evidence>
<keyword evidence="3" id="KW-0858">Xylan degradation</keyword>
<dbReference type="Gene3D" id="3.20.20.300">
    <property type="entry name" value="Glycoside hydrolase, family 3, N-terminal domain"/>
    <property type="match status" value="1"/>
</dbReference>
<dbReference type="PANTHER" id="PTHR42721:SF3">
    <property type="entry name" value="BETA-D-XYLOSIDASE 5-RELATED"/>
    <property type="match status" value="1"/>
</dbReference>
<evidence type="ECO:0000313" key="14">
    <source>
        <dbReference type="EMBL" id="RMY11117.1"/>
    </source>
</evidence>
<evidence type="ECO:0000256" key="11">
    <source>
        <dbReference type="ARBA" id="ARBA00026107"/>
    </source>
</evidence>
<evidence type="ECO:0000256" key="7">
    <source>
        <dbReference type="ARBA" id="ARBA00023277"/>
    </source>
</evidence>
<sequence length="798" mass="87469">MSAALGAAVLALAGRAIAQLEGRGFPDCENGPLRNNTVCDMSAESDPLERATALINAMTVEEKINNTGSTSPGVDRLGLPAYTWWNEALHGVADSPGVNFSEAGDFRYATSFPQPIVMGAAFDDELIRSVAEVVSTEARAFNNFDRAGLDFWTPNINPYKDPRWGRGLETPGEDPFHLSSYVHNLILGLQGGYDPKYKRVVATCKHFAGYDIESWNGNFRYQNDVHINSQDLVEYYLPSFQSCARDSNVGAFMCTYNALNGRPTCADPWLLNDVLREHWGWTKEQQWVTSDCDSVQNIFYPHQYAETREAAAAAALNAGTDIDCGTYYQHHLPAAYEQGLFNESTLDQALIRQYSSLVRLGYFDGMSVPYRSLDFSDVNTPNAQQLAYRAAAEGVTLLKNDGLLPLNIGSDQTIALIGDWANATTQMQGNYEGPAPYLHGPAYGANQTGANVLVYNQPSGQGNPTTDNWPTIWDYAEQADIIVYAGGIDLSVAEEGMDRHTIDWTGAQLDVIGELAMYGKPMIVLQMGDQVDNTMIAQNPNISALLWGGYPGQDGGLAMFDIITGKVAPAGRLPVTQYPSKYVSQIPMTDMSLRPNASNGSPGRTYQWYTGEPVYEFGYGMHYTNFSVSIDGDESDSYDIADLVNGCDEQYMDRCPFKTFAVNVENSGAATSDYSALGFLAGCHGPEPYPHKRLRAYTRLHNITAGATETASLNMTLGSLARVDDYGNTVLYPGDYSLMIDVQPLAMWNFTLKGEAVTLDNWPQPPEPLSQPTDYWVGGYGSAQREKLLDDGTVPIVP</sequence>
<dbReference type="Proteomes" id="UP000276864">
    <property type="component" value="Unassembled WGS sequence"/>
</dbReference>
<evidence type="ECO:0000256" key="6">
    <source>
        <dbReference type="ARBA" id="ARBA00023180"/>
    </source>
</evidence>
<evidence type="ECO:0000313" key="17">
    <source>
        <dbReference type="Proteomes" id="UP000282582"/>
    </source>
</evidence>
<dbReference type="InterPro" id="IPR036881">
    <property type="entry name" value="Glyco_hydro_3_C_sf"/>
</dbReference>
<dbReference type="PANTHER" id="PTHR42721">
    <property type="entry name" value="SUGAR HYDROLASE-RELATED"/>
    <property type="match status" value="1"/>
</dbReference>
<evidence type="ECO:0000256" key="12">
    <source>
        <dbReference type="SAM" id="SignalP"/>
    </source>
</evidence>
<dbReference type="InterPro" id="IPR036962">
    <property type="entry name" value="Glyco_hydro_3_N_sf"/>
</dbReference>
<evidence type="ECO:0000256" key="4">
    <source>
        <dbReference type="ARBA" id="ARBA00022729"/>
    </source>
</evidence>
<name>A0A3M7BPE8_HORWE</name>
<keyword evidence="9" id="KW-0624">Polysaccharide degradation</keyword>
<feature type="chain" id="PRO_5044596002" description="xylan 1,4-beta-xylosidase" evidence="12">
    <location>
        <begin position="19"/>
        <end position="798"/>
    </location>
</feature>
<dbReference type="EMBL" id="QWIK01000187">
    <property type="protein sequence ID" value="RMY11117.1"/>
    <property type="molecule type" value="Genomic_DNA"/>
</dbReference>
<dbReference type="InterPro" id="IPR002772">
    <property type="entry name" value="Glyco_hydro_3_C"/>
</dbReference>
<comment type="caution">
    <text evidence="15">The sequence shown here is derived from an EMBL/GenBank/DDBJ whole genome shotgun (WGS) entry which is preliminary data.</text>
</comment>
<dbReference type="SMART" id="SM01217">
    <property type="entry name" value="Fn3_like"/>
    <property type="match status" value="1"/>
</dbReference>
<dbReference type="UniPathway" id="UPA00114"/>
<evidence type="ECO:0000256" key="8">
    <source>
        <dbReference type="ARBA" id="ARBA00023295"/>
    </source>
</evidence>
<organism evidence="15 16">
    <name type="scientific">Hortaea werneckii</name>
    <name type="common">Black yeast</name>
    <name type="synonym">Cladosporium werneckii</name>
    <dbReference type="NCBI Taxonomy" id="91943"/>
    <lineage>
        <taxon>Eukaryota</taxon>
        <taxon>Fungi</taxon>
        <taxon>Dikarya</taxon>
        <taxon>Ascomycota</taxon>
        <taxon>Pezizomycotina</taxon>
        <taxon>Dothideomycetes</taxon>
        <taxon>Dothideomycetidae</taxon>
        <taxon>Mycosphaerellales</taxon>
        <taxon>Teratosphaeriaceae</taxon>
        <taxon>Hortaea</taxon>
    </lineage>
</organism>
<comment type="catalytic activity">
    <reaction evidence="10">
        <text>Hydrolysis of (1-&gt;4)-beta-D-xylans, to remove successive D-xylose residues from the non-reducing termini.</text>
        <dbReference type="EC" id="3.2.1.37"/>
    </reaction>
</comment>
<dbReference type="SUPFAM" id="SSF51445">
    <property type="entry name" value="(Trans)glycosidases"/>
    <property type="match status" value="1"/>
</dbReference>
<feature type="signal peptide" evidence="12">
    <location>
        <begin position="1"/>
        <end position="18"/>
    </location>
</feature>
<accession>A0A3M7BPE8</accession>
<keyword evidence="4 12" id="KW-0732">Signal</keyword>
<dbReference type="InterPro" id="IPR026891">
    <property type="entry name" value="Fn3-like"/>
</dbReference>
<dbReference type="InterPro" id="IPR013783">
    <property type="entry name" value="Ig-like_fold"/>
</dbReference>
<dbReference type="InterPro" id="IPR001764">
    <property type="entry name" value="Glyco_hydro_3_N"/>
</dbReference>
<gene>
    <name evidence="15" type="ORF">D0866_00411</name>
    <name evidence="14" type="ORF">D0868_03309</name>
</gene>
<comment type="similarity">
    <text evidence="2">Belongs to the glycosyl hydrolase 3 family.</text>
</comment>
<dbReference type="InterPro" id="IPR017853">
    <property type="entry name" value="GH"/>
</dbReference>